<evidence type="ECO:0000256" key="2">
    <source>
        <dbReference type="ARBA" id="ARBA00022679"/>
    </source>
</evidence>
<gene>
    <name evidence="8" type="ORF">BAE44_0022054</name>
</gene>
<dbReference type="InterPro" id="IPR011009">
    <property type="entry name" value="Kinase-like_dom_sf"/>
</dbReference>
<protein>
    <submittedName>
        <fullName evidence="8">Putative serine/threonine-protein kinase-like protein CCR3</fullName>
    </submittedName>
</protein>
<dbReference type="SUPFAM" id="SSF56112">
    <property type="entry name" value="Protein kinase-like (PK-like)"/>
    <property type="match status" value="1"/>
</dbReference>
<evidence type="ECO:0000313" key="8">
    <source>
        <dbReference type="EMBL" id="OEL16927.1"/>
    </source>
</evidence>
<dbReference type="Pfam" id="PF00069">
    <property type="entry name" value="Pkinase"/>
    <property type="match status" value="1"/>
</dbReference>
<feature type="domain" description="Protein kinase" evidence="7">
    <location>
        <begin position="54"/>
        <end position="271"/>
    </location>
</feature>
<keyword evidence="9" id="KW-1185">Reference proteome</keyword>
<feature type="binding site" evidence="6">
    <location>
        <position position="82"/>
    </location>
    <ligand>
        <name>ATP</name>
        <dbReference type="ChEBI" id="CHEBI:30616"/>
    </ligand>
</feature>
<dbReference type="Gene3D" id="1.10.510.10">
    <property type="entry name" value="Transferase(Phosphotransferase) domain 1"/>
    <property type="match status" value="1"/>
</dbReference>
<dbReference type="GO" id="GO:0004674">
    <property type="term" value="F:protein serine/threonine kinase activity"/>
    <property type="evidence" value="ECO:0007669"/>
    <property type="project" value="UniProtKB-KW"/>
</dbReference>
<accession>A0A1E5UVM1</accession>
<evidence type="ECO:0000256" key="1">
    <source>
        <dbReference type="ARBA" id="ARBA00022527"/>
    </source>
</evidence>
<dbReference type="EMBL" id="LWDX02061566">
    <property type="protein sequence ID" value="OEL16927.1"/>
    <property type="molecule type" value="Genomic_DNA"/>
</dbReference>
<evidence type="ECO:0000256" key="6">
    <source>
        <dbReference type="PROSITE-ProRule" id="PRU10141"/>
    </source>
</evidence>
<evidence type="ECO:0000256" key="4">
    <source>
        <dbReference type="ARBA" id="ARBA00022777"/>
    </source>
</evidence>
<keyword evidence="5 6" id="KW-0067">ATP-binding</keyword>
<dbReference type="InterPro" id="IPR017441">
    <property type="entry name" value="Protein_kinase_ATP_BS"/>
</dbReference>
<dbReference type="GO" id="GO:0005524">
    <property type="term" value="F:ATP binding"/>
    <property type="evidence" value="ECO:0007669"/>
    <property type="project" value="UniProtKB-UniRule"/>
</dbReference>
<dbReference type="OrthoDB" id="61110at2759"/>
<keyword evidence="2" id="KW-0808">Transferase</keyword>
<dbReference type="Proteomes" id="UP000095767">
    <property type="component" value="Unassembled WGS sequence"/>
</dbReference>
<keyword evidence="3 6" id="KW-0547">Nucleotide-binding</keyword>
<keyword evidence="4 8" id="KW-0418">Kinase</keyword>
<dbReference type="Gene3D" id="3.30.200.20">
    <property type="entry name" value="Phosphorylase Kinase, domain 1"/>
    <property type="match status" value="1"/>
</dbReference>
<dbReference type="AlphaFoldDB" id="A0A1E5UVM1"/>
<dbReference type="InterPro" id="IPR000719">
    <property type="entry name" value="Prot_kinase_dom"/>
</dbReference>
<dbReference type="FunFam" id="3.30.200.20:FF:000039">
    <property type="entry name" value="receptor-like protein kinase FERONIA"/>
    <property type="match status" value="1"/>
</dbReference>
<comment type="caution">
    <text evidence="8">The sequence shown here is derived from an EMBL/GenBank/DDBJ whole genome shotgun (WGS) entry which is preliminary data.</text>
</comment>
<name>A0A1E5UVM1_9POAL</name>
<dbReference type="STRING" id="888268.A0A1E5UVM1"/>
<evidence type="ECO:0000313" key="9">
    <source>
        <dbReference type="Proteomes" id="UP000095767"/>
    </source>
</evidence>
<dbReference type="PANTHER" id="PTHR46146:SF3">
    <property type="entry name" value="SERINE_THREONINE-PROTEIN KINASE-LIKE PROTEIN CCR3-RELATED"/>
    <property type="match status" value="1"/>
</dbReference>
<dbReference type="PROSITE" id="PS50011">
    <property type="entry name" value="PROTEIN_KINASE_DOM"/>
    <property type="match status" value="1"/>
</dbReference>
<keyword evidence="1" id="KW-0723">Serine/threonine-protein kinase</keyword>
<dbReference type="PANTHER" id="PTHR46146">
    <property type="entry name" value="SERINE/THREONINE-PROTEIN KINASE-LIKE PROTEIN CCR4"/>
    <property type="match status" value="1"/>
</dbReference>
<evidence type="ECO:0000259" key="7">
    <source>
        <dbReference type="PROSITE" id="PS50011"/>
    </source>
</evidence>
<evidence type="ECO:0000256" key="3">
    <source>
        <dbReference type="ARBA" id="ARBA00022741"/>
    </source>
</evidence>
<sequence length="271" mass="30262">MRFMTRQRSRPPLFKDAAESTFASSQARGLSSFEDPVGSKKFTFVQLEAATKAFALEAKIGEGSFGTVYRGKLPDGCEVAIKRARRFQESAVQSELAFLSRYNHKHLVGLVGYCKENKEHLLVYEYMKNGALYDHLHPKETPSTPSPVVSSWKLRIKILLDASRVIEYLHSYARPPIIHRNIKPSNILLDADWTARLSDFGLSVTEQEAQAANLTVKAGTVGYMDPEYYNLNHLTVKSNVYGFGVVMLEVLTGKHAIFKEAEGGSPESVVD</sequence>
<reference evidence="8 9" key="1">
    <citation type="submission" date="2016-09" db="EMBL/GenBank/DDBJ databases">
        <title>The draft genome of Dichanthelium oligosanthes: A C3 panicoid grass species.</title>
        <authorList>
            <person name="Studer A.J."/>
            <person name="Schnable J.C."/>
            <person name="Brutnell T.P."/>
        </authorList>
    </citation>
    <scope>NUCLEOTIDE SEQUENCE [LARGE SCALE GENOMIC DNA]</scope>
    <source>
        <strain evidence="9">cv. Kellogg 1175</strain>
        <tissue evidence="8">Leaf</tissue>
    </source>
</reference>
<evidence type="ECO:0000256" key="5">
    <source>
        <dbReference type="ARBA" id="ARBA00022840"/>
    </source>
</evidence>
<dbReference type="PROSITE" id="PS00107">
    <property type="entry name" value="PROTEIN_KINASE_ATP"/>
    <property type="match status" value="1"/>
</dbReference>
<organism evidence="8 9">
    <name type="scientific">Dichanthelium oligosanthes</name>
    <dbReference type="NCBI Taxonomy" id="888268"/>
    <lineage>
        <taxon>Eukaryota</taxon>
        <taxon>Viridiplantae</taxon>
        <taxon>Streptophyta</taxon>
        <taxon>Embryophyta</taxon>
        <taxon>Tracheophyta</taxon>
        <taxon>Spermatophyta</taxon>
        <taxon>Magnoliopsida</taxon>
        <taxon>Liliopsida</taxon>
        <taxon>Poales</taxon>
        <taxon>Poaceae</taxon>
        <taxon>PACMAD clade</taxon>
        <taxon>Panicoideae</taxon>
        <taxon>Panicodae</taxon>
        <taxon>Paniceae</taxon>
        <taxon>Dichantheliinae</taxon>
        <taxon>Dichanthelium</taxon>
    </lineage>
</organism>
<proteinExistence type="predicted"/>